<dbReference type="Pfam" id="PF19054">
    <property type="entry name" value="DUF5753"/>
    <property type="match status" value="1"/>
</dbReference>
<dbReference type="GO" id="GO:0003677">
    <property type="term" value="F:DNA binding"/>
    <property type="evidence" value="ECO:0007669"/>
    <property type="project" value="InterPro"/>
</dbReference>
<dbReference type="Proteomes" id="UP000006281">
    <property type="component" value="Chromosome"/>
</dbReference>
<dbReference type="HOGENOM" id="CLU_055817_1_0_11"/>
<dbReference type="AlphaFoldDB" id="K0K4Z4"/>
<dbReference type="Pfam" id="PF13560">
    <property type="entry name" value="HTH_31"/>
    <property type="match status" value="1"/>
</dbReference>
<name>K0K4Z4_SACES</name>
<organism evidence="2 3">
    <name type="scientific">Saccharothrix espanaensis (strain ATCC 51144 / DSM 44229 / JCM 9112 / NBRC 15066 / NRRL 15764)</name>
    <dbReference type="NCBI Taxonomy" id="1179773"/>
    <lineage>
        <taxon>Bacteria</taxon>
        <taxon>Bacillati</taxon>
        <taxon>Actinomycetota</taxon>
        <taxon>Actinomycetes</taxon>
        <taxon>Pseudonocardiales</taxon>
        <taxon>Pseudonocardiaceae</taxon>
        <taxon>Saccharothrix</taxon>
    </lineage>
</organism>
<dbReference type="PATRIC" id="fig|1179773.3.peg.6173"/>
<dbReference type="STRING" id="1179773.BN6_61280"/>
<dbReference type="BioCyc" id="SESP1179773:BN6_RS29490-MONOMER"/>
<dbReference type="eggNOG" id="COG1396">
    <property type="taxonomic scope" value="Bacteria"/>
</dbReference>
<evidence type="ECO:0000259" key="1">
    <source>
        <dbReference type="PROSITE" id="PS50943"/>
    </source>
</evidence>
<dbReference type="KEGG" id="sesp:BN6_61280"/>
<evidence type="ECO:0000313" key="2">
    <source>
        <dbReference type="EMBL" id="CCH33381.1"/>
    </source>
</evidence>
<evidence type="ECO:0000313" key="3">
    <source>
        <dbReference type="Proteomes" id="UP000006281"/>
    </source>
</evidence>
<dbReference type="CDD" id="cd00093">
    <property type="entry name" value="HTH_XRE"/>
    <property type="match status" value="1"/>
</dbReference>
<protein>
    <submittedName>
        <fullName evidence="2">Putative transcriptional regulator</fullName>
    </submittedName>
</protein>
<gene>
    <name evidence="2" type="ordered locus">BN6_61280</name>
</gene>
<feature type="domain" description="HTH cro/C1-type" evidence="1">
    <location>
        <begin position="19"/>
        <end position="73"/>
    </location>
</feature>
<proteinExistence type="predicted"/>
<keyword evidence="3" id="KW-1185">Reference proteome</keyword>
<dbReference type="Gene3D" id="1.10.260.40">
    <property type="entry name" value="lambda repressor-like DNA-binding domains"/>
    <property type="match status" value="1"/>
</dbReference>
<sequence length="284" mass="30449">MLCRMARTTPKAVALGAELRAARDRSGLTLRELAKRLGVDHSALSRAESGDRPPAPEMVAAILAKLGVTGGEFDRIVGMSGDSDDSVWVAVSIPDLQSQLSALLSFEQLATTITDVSPLLIPGLLQTGGYTRAIMRAGNVPRQEVELRVATRLGRRDVLVRPDAARFTAFIGVAALRGGIGGRAVMAEQLEYLLKAAEWPNISLHAIPESAGWHPALEGGFMVLDTEAMSVVHVENRRSGLFYQDDADIAAYQEAVAQVRGVALDRGETIRVIAREVGEIEEAS</sequence>
<dbReference type="InterPro" id="IPR043917">
    <property type="entry name" value="DUF5753"/>
</dbReference>
<dbReference type="InterPro" id="IPR010982">
    <property type="entry name" value="Lambda_DNA-bd_dom_sf"/>
</dbReference>
<dbReference type="PROSITE" id="PS50943">
    <property type="entry name" value="HTH_CROC1"/>
    <property type="match status" value="1"/>
</dbReference>
<dbReference type="InterPro" id="IPR001387">
    <property type="entry name" value="Cro/C1-type_HTH"/>
</dbReference>
<dbReference type="EMBL" id="HE804045">
    <property type="protein sequence ID" value="CCH33381.1"/>
    <property type="molecule type" value="Genomic_DNA"/>
</dbReference>
<accession>K0K4Z4</accession>
<reference evidence="2 3" key="1">
    <citation type="journal article" date="2012" name="BMC Genomics">
        <title>Complete genome sequence of Saccharothrix espanaensis DSM 44229T and comparison to the other completely sequenced Pseudonocardiaceae.</title>
        <authorList>
            <person name="Strobel T."/>
            <person name="Al-Dilaimi A."/>
            <person name="Blom J."/>
            <person name="Gessner A."/>
            <person name="Kalinowski J."/>
            <person name="Luzhetska M."/>
            <person name="Puhler A."/>
            <person name="Szczepanowski R."/>
            <person name="Bechthold A."/>
            <person name="Ruckert C."/>
        </authorList>
    </citation>
    <scope>NUCLEOTIDE SEQUENCE [LARGE SCALE GENOMIC DNA]</scope>
    <source>
        <strain evidence="3">ATCC 51144 / DSM 44229 / JCM 9112 / NBRC 15066 / NRRL 15764</strain>
    </source>
</reference>
<dbReference type="SUPFAM" id="SSF47413">
    <property type="entry name" value="lambda repressor-like DNA-binding domains"/>
    <property type="match status" value="1"/>
</dbReference>
<dbReference type="SMART" id="SM00530">
    <property type="entry name" value="HTH_XRE"/>
    <property type="match status" value="1"/>
</dbReference>